<dbReference type="PANTHER" id="PTHR41771">
    <property type="entry name" value="MEMBRANE PROTEIN-RELATED"/>
    <property type="match status" value="1"/>
</dbReference>
<dbReference type="HOGENOM" id="CLU_028166_1_1_9"/>
<feature type="transmembrane region" description="Helical" evidence="1">
    <location>
        <begin position="145"/>
        <end position="168"/>
    </location>
</feature>
<gene>
    <name evidence="2" type="ORF">JG30_00680</name>
</gene>
<dbReference type="PANTHER" id="PTHR41771:SF1">
    <property type="entry name" value="MEMBRANE PROTEIN"/>
    <property type="match status" value="1"/>
</dbReference>
<comment type="caution">
    <text evidence="2">The sequence shown here is derived from an EMBL/GenBank/DDBJ whole genome shotgun (WGS) entry which is preliminary data.</text>
</comment>
<dbReference type="EMBL" id="JXJQ01000002">
    <property type="protein sequence ID" value="KJY63161.1"/>
    <property type="molecule type" value="Genomic_DNA"/>
</dbReference>
<evidence type="ECO:0000313" key="3">
    <source>
        <dbReference type="Proteomes" id="UP000033558"/>
    </source>
</evidence>
<keyword evidence="3" id="KW-1185">Reference proteome</keyword>
<dbReference type="RefSeq" id="WP_143443865.1">
    <property type="nucleotide sequence ID" value="NZ_JBHSZT010000003.1"/>
</dbReference>
<name>A0A0F4M012_9LACO</name>
<dbReference type="AlphaFoldDB" id="A0A0F4M012"/>
<sequence length="366" mass="40805">MTQLKQLSNRRQNYWLMVAGFMMIGLVWGLFQLQSTTTIGVVEKVQVLQRQPITSSYQNHDQQITQRLQVRLVTGPKRGQRYQVRNRYMRSQAVTNRYFVGTPVVVQRASASTLILLGPQRSASLLVLLSVLLFVLVAVLRQSGLVIIISAVLNSLWFVAALLVMTHWQNQHMLLITSCAALLMTLGTGILVFGLSRQTQVALSATLISIILTLGISLLFLTLSHDQGLHYETLAYGVQPYKTVFIAETILGLLGAVMDETTDITASIEQLMQENPDLKPRQLYQSGLQVGREIVGPLVNILFYLFLAELMPLIILYLRNGNTLQFTLSRTMTLGYTQTVISAIGIVMAVPITAILAEKWLQGESK</sequence>
<keyword evidence="1" id="KW-1133">Transmembrane helix</keyword>
<dbReference type="InterPro" id="IPR012507">
    <property type="entry name" value="YibE_F"/>
</dbReference>
<feature type="transmembrane region" description="Helical" evidence="1">
    <location>
        <begin position="122"/>
        <end position="140"/>
    </location>
</feature>
<feature type="transmembrane region" description="Helical" evidence="1">
    <location>
        <begin position="174"/>
        <end position="195"/>
    </location>
</feature>
<keyword evidence="1" id="KW-0812">Transmembrane</keyword>
<dbReference type="OrthoDB" id="5753718at2"/>
<dbReference type="PATRIC" id="fig|1218492.5.peg.180"/>
<dbReference type="Proteomes" id="UP000033558">
    <property type="component" value="Unassembled WGS sequence"/>
</dbReference>
<evidence type="ECO:0000313" key="2">
    <source>
        <dbReference type="EMBL" id="KJY63161.1"/>
    </source>
</evidence>
<organism evidence="2 3">
    <name type="scientific">Bombilactobacillus mellifer</name>
    <dbReference type="NCBI Taxonomy" id="1218492"/>
    <lineage>
        <taxon>Bacteria</taxon>
        <taxon>Bacillati</taxon>
        <taxon>Bacillota</taxon>
        <taxon>Bacilli</taxon>
        <taxon>Lactobacillales</taxon>
        <taxon>Lactobacillaceae</taxon>
        <taxon>Bombilactobacillus</taxon>
    </lineage>
</organism>
<feature type="transmembrane region" description="Helical" evidence="1">
    <location>
        <begin position="339"/>
        <end position="357"/>
    </location>
</feature>
<dbReference type="Pfam" id="PF07907">
    <property type="entry name" value="YibE_F"/>
    <property type="match status" value="1"/>
</dbReference>
<proteinExistence type="predicted"/>
<evidence type="ECO:0000256" key="1">
    <source>
        <dbReference type="SAM" id="Phobius"/>
    </source>
</evidence>
<dbReference type="STRING" id="1218492.JG30_00680"/>
<feature type="transmembrane region" description="Helical" evidence="1">
    <location>
        <begin position="294"/>
        <end position="318"/>
    </location>
</feature>
<feature type="transmembrane region" description="Helical" evidence="1">
    <location>
        <begin position="12"/>
        <end position="31"/>
    </location>
</feature>
<feature type="transmembrane region" description="Helical" evidence="1">
    <location>
        <begin position="202"/>
        <end position="223"/>
    </location>
</feature>
<reference evidence="2 3" key="1">
    <citation type="submission" date="2015-01" db="EMBL/GenBank/DDBJ databases">
        <title>Comparative genomics of the lactic acid bacteria isolated from the honey bee gut.</title>
        <authorList>
            <person name="Ellegaard K.M."/>
            <person name="Tamarit D."/>
            <person name="Javelind E."/>
            <person name="Olofsson T."/>
            <person name="Andersson S.G."/>
            <person name="Vasquez A."/>
        </authorList>
    </citation>
    <scope>NUCLEOTIDE SEQUENCE [LARGE SCALE GENOMIC DNA]</scope>
    <source>
        <strain evidence="2 3">Bin4</strain>
    </source>
</reference>
<protein>
    <submittedName>
        <fullName evidence="2">Integral membrane protein</fullName>
    </submittedName>
</protein>
<keyword evidence="1" id="KW-0472">Membrane</keyword>
<accession>A0A0F4M012</accession>